<feature type="region of interest" description="Disordered" evidence="1">
    <location>
        <begin position="321"/>
        <end position="352"/>
    </location>
</feature>
<accession>A0A5M8PDG6</accession>
<organism evidence="2 3">
    <name type="scientific">Lasallia pustulata</name>
    <dbReference type="NCBI Taxonomy" id="136370"/>
    <lineage>
        <taxon>Eukaryota</taxon>
        <taxon>Fungi</taxon>
        <taxon>Dikarya</taxon>
        <taxon>Ascomycota</taxon>
        <taxon>Pezizomycotina</taxon>
        <taxon>Lecanoromycetes</taxon>
        <taxon>OSLEUM clade</taxon>
        <taxon>Umbilicariomycetidae</taxon>
        <taxon>Umbilicariales</taxon>
        <taxon>Umbilicariaceae</taxon>
        <taxon>Lasallia</taxon>
    </lineage>
</organism>
<dbReference type="OrthoDB" id="3485856at2759"/>
<reference evidence="2 3" key="1">
    <citation type="submission" date="2019-09" db="EMBL/GenBank/DDBJ databases">
        <title>The hologenome of the rock-dwelling lichen Lasallia pustulata.</title>
        <authorList>
            <person name="Greshake Tzovaras B."/>
            <person name="Segers F."/>
            <person name="Bicker A."/>
            <person name="Dal Grande F."/>
            <person name="Otte J."/>
            <person name="Hankeln T."/>
            <person name="Schmitt I."/>
            <person name="Ebersberger I."/>
        </authorList>
    </citation>
    <scope>NUCLEOTIDE SEQUENCE [LARGE SCALE GENOMIC DNA]</scope>
    <source>
        <strain evidence="2">A1-1</strain>
    </source>
</reference>
<feature type="compositionally biased region" description="Polar residues" evidence="1">
    <location>
        <begin position="16"/>
        <end position="25"/>
    </location>
</feature>
<sequence>MHIPTIVNQPLKGRKSSLSDPSLPQQISRQHNHVITTISRSDRAISILLFDDVENPISNQTPGELRQPALDNTPERHQTLEAHIRQLRLRKAGRDLSEQPWTVFQLLPGNFEQLIALLKADKSLWGFFEDKVHYDYFSRSDRFILRRPLMTHASFCSRVALEVHEQLRVIGTEKGEAAEFAKNWPCIIIEVSFPQKEKELKNLAKDYTLGSDGNIRVVIGLNIEYEESKKATISVWRPQYVKHRDGQEYLIPIQTVLNQKFRDNLGNLVTDPATGLELLLKDFASEAIAENPNTRNHRVFISSSTLYNFLTRAEARAKFIKEGKGRKTQLKPGTRKRGRQKTPPEKLKSDDG</sequence>
<feature type="compositionally biased region" description="Basic residues" evidence="1">
    <location>
        <begin position="326"/>
        <end position="340"/>
    </location>
</feature>
<feature type="compositionally biased region" description="Basic and acidic residues" evidence="1">
    <location>
        <begin position="342"/>
        <end position="352"/>
    </location>
</feature>
<dbReference type="Proteomes" id="UP000324767">
    <property type="component" value="Unassembled WGS sequence"/>
</dbReference>
<dbReference type="AlphaFoldDB" id="A0A5M8PDG6"/>
<gene>
    <name evidence="2" type="ORF">FRX48_09266</name>
</gene>
<evidence type="ECO:0000313" key="2">
    <source>
        <dbReference type="EMBL" id="KAA6406968.1"/>
    </source>
</evidence>
<dbReference type="EMBL" id="VXIT01000021">
    <property type="protein sequence ID" value="KAA6406968.1"/>
    <property type="molecule type" value="Genomic_DNA"/>
</dbReference>
<feature type="region of interest" description="Disordered" evidence="1">
    <location>
        <begin position="1"/>
        <end position="25"/>
    </location>
</feature>
<name>A0A5M8PDG6_9LECA</name>
<comment type="caution">
    <text evidence="2">The sequence shown here is derived from an EMBL/GenBank/DDBJ whole genome shotgun (WGS) entry which is preliminary data.</text>
</comment>
<evidence type="ECO:0000313" key="3">
    <source>
        <dbReference type="Proteomes" id="UP000324767"/>
    </source>
</evidence>
<evidence type="ECO:0000256" key="1">
    <source>
        <dbReference type="SAM" id="MobiDB-lite"/>
    </source>
</evidence>
<protein>
    <submittedName>
        <fullName evidence="2">Uncharacterized protein</fullName>
    </submittedName>
</protein>
<proteinExistence type="predicted"/>